<evidence type="ECO:0000313" key="11">
    <source>
        <dbReference type="Proteomes" id="UP000239485"/>
    </source>
</evidence>
<feature type="domain" description="SSD" evidence="9">
    <location>
        <begin position="534"/>
        <end position="667"/>
    </location>
</feature>
<sequence>MTAVLARLAGRRTARFAVLLAVLFSGAVLGLQGSAPEARVVGGLPASAESARAAALQQQLPGARTEPAVVVVSRGGQPLSAEDEAAVARAVEGLTDLATAGPVVPPALSPDRTAALAVVPLTADTADAEVAATVDELRERLRTLPGDLDAHVTGPAGFTTDIGRVFDGADVTLLAATAAVVAVLLLVTYRSPLLWLVPLAVVGTGDRVAAGLLVIVDRSTGLSFDPSTTGITSVLVFGAGTNYALLLIARYREELRREPDRHLAMRRALRSAGPAILASASTVILSLLTLLAADLGSNRDLGIAGAIGVATALAYGLLVLPAALVLFDRWLFWPFVPRVGSPDPTRTGGWSKVAALVRRRPAVVAAGSLALLAVLATGTAGLSVGLAQTEQFRERPESLRGQEVLARAFPAGTAEPLAVLTTNAAADAVARTAGATAGIAAARTGPRAGEAPGDVVQVDAVPEAAAGTEESDRTIARLRAALDEADPGALVGGATATTYDTEQVAARDQRVVAPLVLGVVTVVLLLLLRSVVAALALVATVVVSFAAALGASRWIFDALFGFPALDASVPLIAFLFLVALGVDYNIFLTTRAREEALASGTREGMATALAVTGGVITSAGVLLAAVFAVLGVLPLIALTQTGVVVGVGVLLDTLLVRSVLVPAIVTLLGRWTWWPSRLARRAPALHHRVEQHQDQQDRDERHRPQEPAPAALRAPRTGEDPSS</sequence>
<evidence type="ECO:0000256" key="8">
    <source>
        <dbReference type="SAM" id="Phobius"/>
    </source>
</evidence>
<feature type="domain" description="SSD" evidence="9">
    <location>
        <begin position="221"/>
        <end position="326"/>
    </location>
</feature>
<dbReference type="InterPro" id="IPR050545">
    <property type="entry name" value="Mycobact_MmpL"/>
</dbReference>
<gene>
    <name evidence="10" type="ORF">CLV92_11381</name>
</gene>
<keyword evidence="6 8" id="KW-0472">Membrane</keyword>
<accession>A0A2S6IEL1</accession>
<feature type="transmembrane region" description="Helical" evidence="8">
    <location>
        <begin position="171"/>
        <end position="189"/>
    </location>
</feature>
<keyword evidence="5 8" id="KW-1133">Transmembrane helix</keyword>
<dbReference type="PANTHER" id="PTHR33406">
    <property type="entry name" value="MEMBRANE PROTEIN MJ1562-RELATED"/>
    <property type="match status" value="1"/>
</dbReference>
<dbReference type="RefSeq" id="WP_245886901.1">
    <property type="nucleotide sequence ID" value="NZ_PTJD01000013.1"/>
</dbReference>
<comment type="similarity">
    <text evidence="2">Belongs to the resistance-nodulation-cell division (RND) (TC 2.A.6) family. MmpL subfamily.</text>
</comment>
<dbReference type="Proteomes" id="UP000239485">
    <property type="component" value="Unassembled WGS sequence"/>
</dbReference>
<evidence type="ECO:0000313" key="10">
    <source>
        <dbReference type="EMBL" id="PPK92652.1"/>
    </source>
</evidence>
<dbReference type="Pfam" id="PF03176">
    <property type="entry name" value="MMPL"/>
    <property type="match status" value="2"/>
</dbReference>
<dbReference type="PROSITE" id="PS50156">
    <property type="entry name" value="SSD"/>
    <property type="match status" value="2"/>
</dbReference>
<feature type="transmembrane region" description="Helical" evidence="8">
    <location>
        <begin position="511"/>
        <end position="528"/>
    </location>
</feature>
<feature type="transmembrane region" description="Helical" evidence="8">
    <location>
        <begin position="535"/>
        <end position="556"/>
    </location>
</feature>
<reference evidence="10 11" key="1">
    <citation type="submission" date="2018-02" db="EMBL/GenBank/DDBJ databases">
        <title>Genomic Encyclopedia of Archaeal and Bacterial Type Strains, Phase II (KMG-II): from individual species to whole genera.</title>
        <authorList>
            <person name="Goeker M."/>
        </authorList>
    </citation>
    <scope>NUCLEOTIDE SEQUENCE [LARGE SCALE GENOMIC DNA]</scope>
    <source>
        <strain evidence="10 11">DSM 22857</strain>
    </source>
</reference>
<feature type="transmembrane region" description="Helical" evidence="8">
    <location>
        <begin position="228"/>
        <end position="251"/>
    </location>
</feature>
<comment type="subcellular location">
    <subcellularLocation>
        <location evidence="1">Cell membrane</location>
        <topology evidence="1">Multi-pass membrane protein</topology>
    </subcellularLocation>
</comment>
<evidence type="ECO:0000259" key="9">
    <source>
        <dbReference type="PROSITE" id="PS50156"/>
    </source>
</evidence>
<evidence type="ECO:0000256" key="7">
    <source>
        <dbReference type="SAM" id="MobiDB-lite"/>
    </source>
</evidence>
<dbReference type="GO" id="GO:0005886">
    <property type="term" value="C:plasma membrane"/>
    <property type="evidence" value="ECO:0007669"/>
    <property type="project" value="UniProtKB-SubCell"/>
</dbReference>
<feature type="region of interest" description="Disordered" evidence="7">
    <location>
        <begin position="685"/>
        <end position="723"/>
    </location>
</feature>
<evidence type="ECO:0000256" key="6">
    <source>
        <dbReference type="ARBA" id="ARBA00023136"/>
    </source>
</evidence>
<feature type="compositionally biased region" description="Basic and acidic residues" evidence="7">
    <location>
        <begin position="687"/>
        <end position="705"/>
    </location>
</feature>
<keyword evidence="4 8" id="KW-0812">Transmembrane</keyword>
<evidence type="ECO:0000256" key="4">
    <source>
        <dbReference type="ARBA" id="ARBA00022692"/>
    </source>
</evidence>
<feature type="transmembrane region" description="Helical" evidence="8">
    <location>
        <begin position="196"/>
        <end position="216"/>
    </location>
</feature>
<dbReference type="SUPFAM" id="SSF82866">
    <property type="entry name" value="Multidrug efflux transporter AcrB transmembrane domain"/>
    <property type="match status" value="2"/>
</dbReference>
<evidence type="ECO:0000256" key="3">
    <source>
        <dbReference type="ARBA" id="ARBA00022475"/>
    </source>
</evidence>
<dbReference type="PANTHER" id="PTHR33406:SF6">
    <property type="entry name" value="MEMBRANE PROTEIN YDGH-RELATED"/>
    <property type="match status" value="1"/>
</dbReference>
<feature type="transmembrane region" description="Helical" evidence="8">
    <location>
        <begin position="568"/>
        <end position="587"/>
    </location>
</feature>
<feature type="transmembrane region" description="Helical" evidence="8">
    <location>
        <begin position="362"/>
        <end position="386"/>
    </location>
</feature>
<keyword evidence="11" id="KW-1185">Reference proteome</keyword>
<name>A0A2S6IEL1_9ACTN</name>
<proteinExistence type="inferred from homology"/>
<feature type="transmembrane region" description="Helical" evidence="8">
    <location>
        <begin position="272"/>
        <end position="291"/>
    </location>
</feature>
<feature type="transmembrane region" description="Helical" evidence="8">
    <location>
        <begin position="643"/>
        <end position="668"/>
    </location>
</feature>
<keyword evidence="3" id="KW-1003">Cell membrane</keyword>
<organism evidence="10 11">
    <name type="scientific">Kineococcus xinjiangensis</name>
    <dbReference type="NCBI Taxonomy" id="512762"/>
    <lineage>
        <taxon>Bacteria</taxon>
        <taxon>Bacillati</taxon>
        <taxon>Actinomycetota</taxon>
        <taxon>Actinomycetes</taxon>
        <taxon>Kineosporiales</taxon>
        <taxon>Kineosporiaceae</taxon>
        <taxon>Kineococcus</taxon>
    </lineage>
</organism>
<dbReference type="InterPro" id="IPR004869">
    <property type="entry name" value="MMPL_dom"/>
</dbReference>
<dbReference type="EMBL" id="PTJD01000013">
    <property type="protein sequence ID" value="PPK92652.1"/>
    <property type="molecule type" value="Genomic_DNA"/>
</dbReference>
<feature type="transmembrane region" description="Helical" evidence="8">
    <location>
        <begin position="608"/>
        <end position="637"/>
    </location>
</feature>
<evidence type="ECO:0000256" key="5">
    <source>
        <dbReference type="ARBA" id="ARBA00022989"/>
    </source>
</evidence>
<dbReference type="Gene3D" id="1.20.1640.10">
    <property type="entry name" value="Multidrug efflux transporter AcrB transmembrane domain"/>
    <property type="match status" value="2"/>
</dbReference>
<comment type="caution">
    <text evidence="10">The sequence shown here is derived from an EMBL/GenBank/DDBJ whole genome shotgun (WGS) entry which is preliminary data.</text>
</comment>
<dbReference type="InterPro" id="IPR000731">
    <property type="entry name" value="SSD"/>
</dbReference>
<dbReference type="AlphaFoldDB" id="A0A2S6IEL1"/>
<protein>
    <submittedName>
        <fullName evidence="10">RND superfamily putative drug exporter</fullName>
    </submittedName>
</protein>
<feature type="transmembrane region" description="Helical" evidence="8">
    <location>
        <begin position="303"/>
        <end position="327"/>
    </location>
</feature>
<evidence type="ECO:0000256" key="2">
    <source>
        <dbReference type="ARBA" id="ARBA00010157"/>
    </source>
</evidence>
<evidence type="ECO:0000256" key="1">
    <source>
        <dbReference type="ARBA" id="ARBA00004651"/>
    </source>
</evidence>